<organism evidence="2 3">
    <name type="scientific">Paenibacillus elgii</name>
    <dbReference type="NCBI Taxonomy" id="189691"/>
    <lineage>
        <taxon>Bacteria</taxon>
        <taxon>Bacillati</taxon>
        <taxon>Bacillota</taxon>
        <taxon>Bacilli</taxon>
        <taxon>Bacillales</taxon>
        <taxon>Paenibacillaceae</taxon>
        <taxon>Paenibacillus</taxon>
    </lineage>
</organism>
<dbReference type="EMBL" id="PYHP01000078">
    <property type="protein sequence ID" value="PUA35757.1"/>
    <property type="molecule type" value="Genomic_DNA"/>
</dbReference>
<keyword evidence="1" id="KW-0732">Signal</keyword>
<dbReference type="AlphaFoldDB" id="A0A2T6FV22"/>
<name>A0A2T6FV22_9BACL</name>
<dbReference type="RefSeq" id="WP_108534373.1">
    <property type="nucleotide sequence ID" value="NZ_PYHP01000078.1"/>
</dbReference>
<evidence type="ECO:0000256" key="1">
    <source>
        <dbReference type="SAM" id="SignalP"/>
    </source>
</evidence>
<gene>
    <name evidence="2" type="ORF">C8Z91_29270</name>
</gene>
<reference evidence="2 3" key="1">
    <citation type="submission" date="2018-03" db="EMBL/GenBank/DDBJ databases">
        <title>Genome sequence of Paenibacillus elgii strain AC13 an antimicrobial compound producing bacteria.</title>
        <authorList>
            <person name="Kurokawa A.S."/>
            <person name="Araujo J.F."/>
            <person name="Costa R.A."/>
            <person name="Ortega D.B."/>
            <person name="Pires A.S."/>
            <person name="Pappas G.J.Jr."/>
            <person name="Franco O.L."/>
            <person name="Barreto C."/>
            <person name="Magalhaes B.S."/>
            <person name="Kruger R.H."/>
        </authorList>
    </citation>
    <scope>NUCLEOTIDE SEQUENCE [LARGE SCALE GENOMIC DNA]</scope>
    <source>
        <strain evidence="2 3">AC13</strain>
    </source>
</reference>
<sequence>MKKKKFIAVPMTALLLVTLMTPSSFASDSKDTLPPQTQQVAQEKLLAEKGVKQEELQKLEPFHKSIISNLINAGEVSDSDVKSLVAGFLDRKTDAEKLNQNKIAVNPEYKTLKPRNELLGKSNNEIQLERLQKERGIKNLSELIKPESLTQDPAINDRTNTGALWELRTNAGYSRGTAFVDLPSVSLNKTYDRSAYVFGGLYTSQSGADLGLVTEDPSGTIWYPCMYLGEIGWDGGRLPGEDADGWYQSPTVAINKNVSPRLYLIWSYTEAQNIELEVWNGSYGNWYILSHISMWAPNRNFSTAGTDVKVYQQASIAYEPDGPPIKEGDRSVQYYKGNTSSGSQLNYAHFSKVAVYWNNGNYYRVWDSNVPTVQSLGHGSLAGSKILPYFITPYTESQVSIRFN</sequence>
<evidence type="ECO:0000313" key="3">
    <source>
        <dbReference type="Proteomes" id="UP000244184"/>
    </source>
</evidence>
<protein>
    <submittedName>
        <fullName evidence="2">Uncharacterized protein</fullName>
    </submittedName>
</protein>
<accession>A0A2T6FV22</accession>
<comment type="caution">
    <text evidence="2">The sequence shown here is derived from an EMBL/GenBank/DDBJ whole genome shotgun (WGS) entry which is preliminary data.</text>
</comment>
<feature type="signal peptide" evidence="1">
    <location>
        <begin position="1"/>
        <end position="26"/>
    </location>
</feature>
<feature type="chain" id="PRO_5015475498" evidence="1">
    <location>
        <begin position="27"/>
        <end position="404"/>
    </location>
</feature>
<proteinExistence type="predicted"/>
<evidence type="ECO:0000313" key="2">
    <source>
        <dbReference type="EMBL" id="PUA35757.1"/>
    </source>
</evidence>
<dbReference type="Proteomes" id="UP000244184">
    <property type="component" value="Unassembled WGS sequence"/>
</dbReference>